<feature type="compositionally biased region" description="Basic and acidic residues" evidence="1">
    <location>
        <begin position="89"/>
        <end position="102"/>
    </location>
</feature>
<dbReference type="EMBL" id="JAGIOD010000002">
    <property type="protein sequence ID" value="MBP2383749.1"/>
    <property type="molecule type" value="Genomic_DNA"/>
</dbReference>
<comment type="caution">
    <text evidence="2">The sequence shown here is derived from an EMBL/GenBank/DDBJ whole genome shotgun (WGS) entry which is preliminary data.</text>
</comment>
<feature type="region of interest" description="Disordered" evidence="1">
    <location>
        <begin position="89"/>
        <end position="111"/>
    </location>
</feature>
<reference evidence="2 3" key="1">
    <citation type="submission" date="2021-03" db="EMBL/GenBank/DDBJ databases">
        <title>Sequencing the genomes of 1000 actinobacteria strains.</title>
        <authorList>
            <person name="Klenk H.-P."/>
        </authorList>
    </citation>
    <scope>NUCLEOTIDE SEQUENCE [LARGE SCALE GENOMIC DNA]</scope>
    <source>
        <strain evidence="2 3">DSM 14566</strain>
    </source>
</reference>
<gene>
    <name evidence="2" type="ORF">JOF43_003738</name>
</gene>
<dbReference type="RefSeq" id="WP_209904560.1">
    <property type="nucleotide sequence ID" value="NZ_BAAAJW010000017.1"/>
</dbReference>
<evidence type="ECO:0008006" key="4">
    <source>
        <dbReference type="Google" id="ProtNLM"/>
    </source>
</evidence>
<keyword evidence="3" id="KW-1185">Reference proteome</keyword>
<sequence>MSNYRRIVEPATRAIDALRAEISADLDEEAGGIGWWNGHIGWKDSAQLGEYLLSSCTGVSDSLVKAALVVEEHRKTEFSLNHDRAARARKLAERPSSRDERIATLASSNDGETRREELQDIWVEQTLVSLAQALDRLAAVVLVVAGVKVDVLRTDWGKLSELAEKAPRSGQHQGVRQGVFADTGTLGRGRQNALLEIVTASRDHGPQDWLSWLLKSRNTYVHRAPRMNFQVMITEKKRPAGTIRPLHAQPDWADTEAMIGASKQGLEAMFLESTPQEVLDGLRDSVCSLAAAVSEEARLLWIARRADPSLIIQHGGTWRPLDRASVLKFPGYGPAAPTEFGEIAFNPSGVRRLRAARLMDDQVHLWGR</sequence>
<organism evidence="2 3">
    <name type="scientific">Brachybacterium sacelli</name>
    <dbReference type="NCBI Taxonomy" id="173364"/>
    <lineage>
        <taxon>Bacteria</taxon>
        <taxon>Bacillati</taxon>
        <taxon>Actinomycetota</taxon>
        <taxon>Actinomycetes</taxon>
        <taxon>Micrococcales</taxon>
        <taxon>Dermabacteraceae</taxon>
        <taxon>Brachybacterium</taxon>
    </lineage>
</organism>
<evidence type="ECO:0000313" key="3">
    <source>
        <dbReference type="Proteomes" id="UP001519290"/>
    </source>
</evidence>
<evidence type="ECO:0000313" key="2">
    <source>
        <dbReference type="EMBL" id="MBP2383749.1"/>
    </source>
</evidence>
<accession>A0ABS4X5L0</accession>
<name>A0ABS4X5L0_9MICO</name>
<proteinExistence type="predicted"/>
<protein>
    <recommendedName>
        <fullName evidence="4">DUF222 domain-containing protein</fullName>
    </recommendedName>
</protein>
<dbReference type="Proteomes" id="UP001519290">
    <property type="component" value="Unassembled WGS sequence"/>
</dbReference>
<evidence type="ECO:0000256" key="1">
    <source>
        <dbReference type="SAM" id="MobiDB-lite"/>
    </source>
</evidence>